<dbReference type="SUPFAM" id="SSF46785">
    <property type="entry name" value="Winged helix' DNA-binding domain"/>
    <property type="match status" value="1"/>
</dbReference>
<dbReference type="InterPro" id="IPR036388">
    <property type="entry name" value="WH-like_DNA-bd_sf"/>
</dbReference>
<evidence type="ECO:0000256" key="1">
    <source>
        <dbReference type="ARBA" id="ARBA00022491"/>
    </source>
</evidence>
<evidence type="ECO:0000313" key="9">
    <source>
        <dbReference type="Proteomes" id="UP000052022"/>
    </source>
</evidence>
<dbReference type="SMART" id="SM00895">
    <property type="entry name" value="FCD"/>
    <property type="match status" value="1"/>
</dbReference>
<evidence type="ECO:0000256" key="2">
    <source>
        <dbReference type="ARBA" id="ARBA00023015"/>
    </source>
</evidence>
<dbReference type="Gene3D" id="1.20.120.530">
    <property type="entry name" value="GntR ligand-binding domain-like"/>
    <property type="match status" value="1"/>
</dbReference>
<dbReference type="EMBL" id="CYSD01000033">
    <property type="protein sequence ID" value="CUH78954.1"/>
    <property type="molecule type" value="Genomic_DNA"/>
</dbReference>
<dbReference type="PRINTS" id="PR00035">
    <property type="entry name" value="HTHGNTR"/>
</dbReference>
<gene>
    <name evidence="8" type="primary">pdhR_2</name>
    <name evidence="8" type="ORF">TRM7557_02123</name>
</gene>
<dbReference type="GO" id="GO:0003677">
    <property type="term" value="F:DNA binding"/>
    <property type="evidence" value="ECO:0007669"/>
    <property type="project" value="UniProtKB-KW"/>
</dbReference>
<dbReference type="InterPro" id="IPR000524">
    <property type="entry name" value="Tscrpt_reg_HTH_GntR"/>
</dbReference>
<dbReference type="Gene3D" id="1.10.10.10">
    <property type="entry name" value="Winged helix-like DNA-binding domain superfamily/Winged helix DNA-binding domain"/>
    <property type="match status" value="1"/>
</dbReference>
<dbReference type="Pfam" id="PF00392">
    <property type="entry name" value="GntR"/>
    <property type="match status" value="1"/>
</dbReference>
<keyword evidence="1" id="KW-0678">Repressor</keyword>
<dbReference type="Pfam" id="PF07729">
    <property type="entry name" value="FCD"/>
    <property type="match status" value="1"/>
</dbReference>
<name>A0A0P1GC91_9RHOB</name>
<comment type="function">
    <text evidence="5">Transcriptional repressor for the pyruvate dehydrogenase complex genes aceEF and lpd.</text>
</comment>
<dbReference type="PROSITE" id="PS50949">
    <property type="entry name" value="HTH_GNTR"/>
    <property type="match status" value="1"/>
</dbReference>
<dbReference type="AlphaFoldDB" id="A0A0P1GC91"/>
<reference evidence="8 9" key="1">
    <citation type="submission" date="2015-09" db="EMBL/GenBank/DDBJ databases">
        <authorList>
            <consortium name="Swine Surveillance"/>
        </authorList>
    </citation>
    <scope>NUCLEOTIDE SEQUENCE [LARGE SCALE GENOMIC DNA]</scope>
    <source>
        <strain evidence="8 9">CECT 7557</strain>
    </source>
</reference>
<feature type="domain" description="HTH gntR-type" evidence="7">
    <location>
        <begin position="9"/>
        <end position="77"/>
    </location>
</feature>
<protein>
    <recommendedName>
        <fullName evidence="6">Pyruvate dehydrogenase complex repressor</fullName>
    </recommendedName>
</protein>
<evidence type="ECO:0000256" key="6">
    <source>
        <dbReference type="ARBA" id="ARBA00039592"/>
    </source>
</evidence>
<dbReference type="CDD" id="cd07377">
    <property type="entry name" value="WHTH_GntR"/>
    <property type="match status" value="1"/>
</dbReference>
<keyword evidence="3" id="KW-0238">DNA-binding</keyword>
<dbReference type="SUPFAM" id="SSF48008">
    <property type="entry name" value="GntR ligand-binding domain-like"/>
    <property type="match status" value="1"/>
</dbReference>
<dbReference type="InterPro" id="IPR011711">
    <property type="entry name" value="GntR_C"/>
</dbReference>
<keyword evidence="2" id="KW-0805">Transcription regulation</keyword>
<organism evidence="8 9">
    <name type="scientific">Tritonibacter multivorans</name>
    <dbReference type="NCBI Taxonomy" id="928856"/>
    <lineage>
        <taxon>Bacteria</taxon>
        <taxon>Pseudomonadati</taxon>
        <taxon>Pseudomonadota</taxon>
        <taxon>Alphaproteobacteria</taxon>
        <taxon>Rhodobacterales</taxon>
        <taxon>Paracoccaceae</taxon>
        <taxon>Tritonibacter</taxon>
    </lineage>
</organism>
<dbReference type="GO" id="GO:0003700">
    <property type="term" value="F:DNA-binding transcription factor activity"/>
    <property type="evidence" value="ECO:0007669"/>
    <property type="project" value="InterPro"/>
</dbReference>
<dbReference type="InterPro" id="IPR008920">
    <property type="entry name" value="TF_FadR/GntR_C"/>
</dbReference>
<sequence>MPFQKVHPEKLSAAVVRQIEKLILRGILNPGERLPSERELADRLGVSRPSLRDALSELQERGLLASRAGAGVFVADVLGSAFSPALIELFGSDEEAVFDYLAFRRDMEGLAAERAARLGSDEDLQVIQHIFNKMKVAGDPSVSDTAAELDAQFHSAILDASHNVVMLHMMRSMFDMLRNGVFYNRQIMFQQHTTHAALLDQHRAINSAIQARDPAGARAAVEAHLDYVRAALEAQIRAERNVEVARQRLEREKTRS</sequence>
<keyword evidence="8" id="KW-0670">Pyruvate</keyword>
<proteinExistence type="predicted"/>
<evidence type="ECO:0000313" key="8">
    <source>
        <dbReference type="EMBL" id="CUH78954.1"/>
    </source>
</evidence>
<dbReference type="OrthoDB" id="5450856at2"/>
<evidence type="ECO:0000256" key="3">
    <source>
        <dbReference type="ARBA" id="ARBA00023125"/>
    </source>
</evidence>
<evidence type="ECO:0000256" key="4">
    <source>
        <dbReference type="ARBA" id="ARBA00023163"/>
    </source>
</evidence>
<accession>A0A0P1GC91</accession>
<keyword evidence="9" id="KW-1185">Reference proteome</keyword>
<keyword evidence="4" id="KW-0804">Transcription</keyword>
<dbReference type="Proteomes" id="UP000052022">
    <property type="component" value="Unassembled WGS sequence"/>
</dbReference>
<dbReference type="InterPro" id="IPR036390">
    <property type="entry name" value="WH_DNA-bd_sf"/>
</dbReference>
<dbReference type="PANTHER" id="PTHR43537">
    <property type="entry name" value="TRANSCRIPTIONAL REGULATOR, GNTR FAMILY"/>
    <property type="match status" value="1"/>
</dbReference>
<dbReference type="PANTHER" id="PTHR43537:SF34">
    <property type="entry name" value="PYRUVATE DEHYDROGENASE COMPLEX REPRESSOR"/>
    <property type="match status" value="1"/>
</dbReference>
<evidence type="ECO:0000256" key="5">
    <source>
        <dbReference type="ARBA" id="ARBA00037357"/>
    </source>
</evidence>
<dbReference type="STRING" id="928856.SAMN04488049_11062"/>
<evidence type="ECO:0000259" key="7">
    <source>
        <dbReference type="PROSITE" id="PS50949"/>
    </source>
</evidence>
<dbReference type="RefSeq" id="WP_058290174.1">
    <property type="nucleotide sequence ID" value="NZ_CYSD01000033.1"/>
</dbReference>
<dbReference type="SMART" id="SM00345">
    <property type="entry name" value="HTH_GNTR"/>
    <property type="match status" value="1"/>
</dbReference>